<dbReference type="GO" id="GO:0004364">
    <property type="term" value="F:glutathione transferase activity"/>
    <property type="evidence" value="ECO:0007669"/>
    <property type="project" value="TreeGrafter"/>
</dbReference>
<evidence type="ECO:0000313" key="6">
    <source>
        <dbReference type="EMBL" id="MEE3715862.1"/>
    </source>
</evidence>
<sequence length="134" mass="14652">MDLSLFALPSLVTLLAVVLYYGLGIGVGIARAKYKVPAPQITGDENFERTFRVHQNTLEQLAIFLPVLWLFSFYISPIWGAAIGGIWILGRIVYAWGYYAAAEKRSLGFAISSLATLALIIGSGIGIVSKILFR</sequence>
<dbReference type="RefSeq" id="WP_330482286.1">
    <property type="nucleotide sequence ID" value="NZ_JAZBJZ010000008.1"/>
</dbReference>
<protein>
    <submittedName>
        <fullName evidence="6">MAPEG family protein</fullName>
    </submittedName>
</protein>
<dbReference type="GO" id="GO:0004602">
    <property type="term" value="F:glutathione peroxidase activity"/>
    <property type="evidence" value="ECO:0007669"/>
    <property type="project" value="TreeGrafter"/>
</dbReference>
<dbReference type="AlphaFoldDB" id="A0AAW9PTH3"/>
<comment type="subcellular location">
    <subcellularLocation>
        <location evidence="1">Membrane</location>
        <topology evidence="1">Multi-pass membrane protein</topology>
    </subcellularLocation>
</comment>
<dbReference type="InterPro" id="IPR023352">
    <property type="entry name" value="MAPEG-like_dom_sf"/>
</dbReference>
<keyword evidence="2 5" id="KW-0812">Transmembrane</keyword>
<name>A0AAW9PTH3_9CYAN</name>
<dbReference type="SUPFAM" id="SSF161084">
    <property type="entry name" value="MAPEG domain-like"/>
    <property type="match status" value="1"/>
</dbReference>
<feature type="transmembrane region" description="Helical" evidence="5">
    <location>
        <begin position="6"/>
        <end position="30"/>
    </location>
</feature>
<evidence type="ECO:0000313" key="7">
    <source>
        <dbReference type="Proteomes" id="UP001333818"/>
    </source>
</evidence>
<dbReference type="GO" id="GO:0016020">
    <property type="term" value="C:membrane"/>
    <property type="evidence" value="ECO:0007669"/>
    <property type="project" value="UniProtKB-SubCell"/>
</dbReference>
<feature type="transmembrane region" description="Helical" evidence="5">
    <location>
        <begin position="109"/>
        <end position="133"/>
    </location>
</feature>
<proteinExistence type="predicted"/>
<dbReference type="Gene3D" id="1.20.120.550">
    <property type="entry name" value="Membrane associated eicosanoid/glutathione metabolism-like domain"/>
    <property type="match status" value="1"/>
</dbReference>
<evidence type="ECO:0000256" key="5">
    <source>
        <dbReference type="SAM" id="Phobius"/>
    </source>
</evidence>
<reference evidence="6" key="1">
    <citation type="submission" date="2024-01" db="EMBL/GenBank/DDBJ databases">
        <title>Bank of Algae and Cyanobacteria of the Azores (BACA) strain genomes.</title>
        <authorList>
            <person name="Luz R."/>
            <person name="Cordeiro R."/>
            <person name="Fonseca A."/>
            <person name="Goncalves V."/>
        </authorList>
    </citation>
    <scope>NUCLEOTIDE SEQUENCE</scope>
    <source>
        <strain evidence="6">BACA0141</strain>
    </source>
</reference>
<dbReference type="GO" id="GO:0006691">
    <property type="term" value="P:leukotriene metabolic process"/>
    <property type="evidence" value="ECO:0007669"/>
    <property type="project" value="UniProtKB-ARBA"/>
</dbReference>
<gene>
    <name evidence="6" type="ORF">V2H45_03775</name>
</gene>
<evidence type="ECO:0000256" key="1">
    <source>
        <dbReference type="ARBA" id="ARBA00004141"/>
    </source>
</evidence>
<evidence type="ECO:0000256" key="4">
    <source>
        <dbReference type="ARBA" id="ARBA00023136"/>
    </source>
</evidence>
<comment type="caution">
    <text evidence="6">The sequence shown here is derived from an EMBL/GenBank/DDBJ whole genome shotgun (WGS) entry which is preliminary data.</text>
</comment>
<evidence type="ECO:0000256" key="2">
    <source>
        <dbReference type="ARBA" id="ARBA00022692"/>
    </source>
</evidence>
<keyword evidence="3 5" id="KW-1133">Transmembrane helix</keyword>
<dbReference type="PANTHER" id="PTHR10250:SF15">
    <property type="entry name" value="MICROSOMAL GLUTATHIONE S-TRANSFERASE-RELATED"/>
    <property type="match status" value="1"/>
</dbReference>
<dbReference type="InterPro" id="IPR001129">
    <property type="entry name" value="Membr-assoc_MAPEG"/>
</dbReference>
<organism evidence="6 7">
    <name type="scientific">Tumidithrix elongata BACA0141</name>
    <dbReference type="NCBI Taxonomy" id="2716417"/>
    <lineage>
        <taxon>Bacteria</taxon>
        <taxon>Bacillati</taxon>
        <taxon>Cyanobacteriota</taxon>
        <taxon>Cyanophyceae</taxon>
        <taxon>Pseudanabaenales</taxon>
        <taxon>Pseudanabaenaceae</taxon>
        <taxon>Tumidithrix</taxon>
        <taxon>Tumidithrix elongata</taxon>
    </lineage>
</organism>
<keyword evidence="7" id="KW-1185">Reference proteome</keyword>
<dbReference type="PANTHER" id="PTHR10250">
    <property type="entry name" value="MICROSOMAL GLUTATHIONE S-TRANSFERASE"/>
    <property type="match status" value="1"/>
</dbReference>
<feature type="transmembrane region" description="Helical" evidence="5">
    <location>
        <begin position="61"/>
        <end position="89"/>
    </location>
</feature>
<accession>A0AAW9PTH3</accession>
<evidence type="ECO:0000256" key="3">
    <source>
        <dbReference type="ARBA" id="ARBA00022989"/>
    </source>
</evidence>
<dbReference type="EMBL" id="JAZBJZ010000008">
    <property type="protein sequence ID" value="MEE3715862.1"/>
    <property type="molecule type" value="Genomic_DNA"/>
</dbReference>
<dbReference type="Proteomes" id="UP001333818">
    <property type="component" value="Unassembled WGS sequence"/>
</dbReference>
<dbReference type="InterPro" id="IPR050997">
    <property type="entry name" value="MAPEG"/>
</dbReference>
<keyword evidence="4 5" id="KW-0472">Membrane</keyword>
<dbReference type="Pfam" id="PF01124">
    <property type="entry name" value="MAPEG"/>
    <property type="match status" value="1"/>
</dbReference>